<dbReference type="InterPro" id="IPR051100">
    <property type="entry name" value="DnaJ_subfamily_B/C"/>
</dbReference>
<proteinExistence type="predicted"/>
<dbReference type="Gramene" id="OE9A005201T1">
    <property type="protein sequence ID" value="OE9A005201C1"/>
    <property type="gene ID" value="OE9A005201"/>
</dbReference>
<dbReference type="InterPro" id="IPR001623">
    <property type="entry name" value="DnaJ_domain"/>
</dbReference>
<evidence type="ECO:0000313" key="3">
    <source>
        <dbReference type="Proteomes" id="UP000594638"/>
    </source>
</evidence>
<name>A0A8S0SLZ1_OLEEU</name>
<gene>
    <name evidence="2" type="ORF">OLEA9_A005201</name>
</gene>
<dbReference type="Proteomes" id="UP000594638">
    <property type="component" value="Unassembled WGS sequence"/>
</dbReference>
<evidence type="ECO:0000259" key="1">
    <source>
        <dbReference type="PROSITE" id="PS50076"/>
    </source>
</evidence>
<organism evidence="2 3">
    <name type="scientific">Olea europaea subsp. europaea</name>
    <dbReference type="NCBI Taxonomy" id="158383"/>
    <lineage>
        <taxon>Eukaryota</taxon>
        <taxon>Viridiplantae</taxon>
        <taxon>Streptophyta</taxon>
        <taxon>Embryophyta</taxon>
        <taxon>Tracheophyta</taxon>
        <taxon>Spermatophyta</taxon>
        <taxon>Magnoliopsida</taxon>
        <taxon>eudicotyledons</taxon>
        <taxon>Gunneridae</taxon>
        <taxon>Pentapetalae</taxon>
        <taxon>asterids</taxon>
        <taxon>lamiids</taxon>
        <taxon>Lamiales</taxon>
        <taxon>Oleaceae</taxon>
        <taxon>Oleeae</taxon>
        <taxon>Olea</taxon>
    </lineage>
</organism>
<dbReference type="CDD" id="cd06257">
    <property type="entry name" value="DnaJ"/>
    <property type="match status" value="1"/>
</dbReference>
<accession>A0A8S0SLZ1</accession>
<evidence type="ECO:0000313" key="2">
    <source>
        <dbReference type="EMBL" id="CAA2993375.1"/>
    </source>
</evidence>
<dbReference type="OrthoDB" id="10250354at2759"/>
<sequence length="131" mass="15130">MKDDIGSVSGDGIPNGMMNYLEEHLQLIRQIKRKKDYYLILGFERSYSVEDIRKAYMKLLLKVHPDENKAPGSEETFKKVSKAFKCLNDNDLRRQYDHTGNAHVYMIYTNQPGGHQREDLGGIVPNLMLLL</sequence>
<dbReference type="Gene3D" id="1.10.287.110">
    <property type="entry name" value="DnaJ domain"/>
    <property type="match status" value="1"/>
</dbReference>
<dbReference type="AlphaFoldDB" id="A0A8S0SLZ1"/>
<dbReference type="GO" id="GO:0071218">
    <property type="term" value="P:cellular response to misfolded protein"/>
    <property type="evidence" value="ECO:0007669"/>
    <property type="project" value="TreeGrafter"/>
</dbReference>
<dbReference type="PRINTS" id="PR00625">
    <property type="entry name" value="JDOMAIN"/>
</dbReference>
<dbReference type="Pfam" id="PF00226">
    <property type="entry name" value="DnaJ"/>
    <property type="match status" value="1"/>
</dbReference>
<keyword evidence="3" id="KW-1185">Reference proteome</keyword>
<dbReference type="PANTHER" id="PTHR43908:SF5">
    <property type="entry name" value="CHAPERONE PROTEIN DNAJ 49"/>
    <property type="match status" value="1"/>
</dbReference>
<reference evidence="2 3" key="1">
    <citation type="submission" date="2019-12" db="EMBL/GenBank/DDBJ databases">
        <authorList>
            <person name="Alioto T."/>
            <person name="Alioto T."/>
            <person name="Gomez Garrido J."/>
        </authorList>
    </citation>
    <scope>NUCLEOTIDE SEQUENCE [LARGE SCALE GENOMIC DNA]</scope>
</reference>
<dbReference type="PANTHER" id="PTHR43908">
    <property type="entry name" value="AT29763P-RELATED"/>
    <property type="match status" value="1"/>
</dbReference>
<dbReference type="EMBL" id="CACTIH010005448">
    <property type="protein sequence ID" value="CAA2993375.1"/>
    <property type="molecule type" value="Genomic_DNA"/>
</dbReference>
<dbReference type="PROSITE" id="PS50076">
    <property type="entry name" value="DNAJ_2"/>
    <property type="match status" value="1"/>
</dbReference>
<dbReference type="InterPro" id="IPR036869">
    <property type="entry name" value="J_dom_sf"/>
</dbReference>
<dbReference type="GO" id="GO:0005789">
    <property type="term" value="C:endoplasmic reticulum membrane"/>
    <property type="evidence" value="ECO:0007669"/>
    <property type="project" value="TreeGrafter"/>
</dbReference>
<protein>
    <recommendedName>
        <fullName evidence="1">J domain-containing protein</fullName>
    </recommendedName>
</protein>
<feature type="domain" description="J" evidence="1">
    <location>
        <begin position="36"/>
        <end position="100"/>
    </location>
</feature>
<dbReference type="SMART" id="SM00271">
    <property type="entry name" value="DnaJ"/>
    <property type="match status" value="1"/>
</dbReference>
<dbReference type="GO" id="GO:0030544">
    <property type="term" value="F:Hsp70 protein binding"/>
    <property type="evidence" value="ECO:0007669"/>
    <property type="project" value="TreeGrafter"/>
</dbReference>
<comment type="caution">
    <text evidence="2">The sequence shown here is derived from an EMBL/GenBank/DDBJ whole genome shotgun (WGS) entry which is preliminary data.</text>
</comment>
<dbReference type="SUPFAM" id="SSF46565">
    <property type="entry name" value="Chaperone J-domain"/>
    <property type="match status" value="1"/>
</dbReference>